<evidence type="ECO:0000313" key="2">
    <source>
        <dbReference type="Proteomes" id="UP000323142"/>
    </source>
</evidence>
<dbReference type="Proteomes" id="UP000323142">
    <property type="component" value="Unassembled WGS sequence"/>
</dbReference>
<protein>
    <submittedName>
        <fullName evidence="1">Uncharacterized protein</fullName>
    </submittedName>
</protein>
<comment type="caution">
    <text evidence="1">The sequence shown here is derived from an EMBL/GenBank/DDBJ whole genome shotgun (WGS) entry which is preliminary data.</text>
</comment>
<proteinExistence type="predicted"/>
<dbReference type="AlphaFoldDB" id="A0A5B2VS26"/>
<organism evidence="1 2">
    <name type="scientific">Salinarimonas soli</name>
    <dbReference type="NCBI Taxonomy" id="1638099"/>
    <lineage>
        <taxon>Bacteria</taxon>
        <taxon>Pseudomonadati</taxon>
        <taxon>Pseudomonadota</taxon>
        <taxon>Alphaproteobacteria</taxon>
        <taxon>Hyphomicrobiales</taxon>
        <taxon>Salinarimonadaceae</taxon>
        <taxon>Salinarimonas</taxon>
    </lineage>
</organism>
<reference evidence="1 2" key="2">
    <citation type="submission" date="2019-09" db="EMBL/GenBank/DDBJ databases">
        <authorList>
            <person name="Jin C."/>
        </authorList>
    </citation>
    <scope>NUCLEOTIDE SEQUENCE [LARGE SCALE GENOMIC DNA]</scope>
    <source>
        <strain evidence="1 2">BN140002</strain>
    </source>
</reference>
<dbReference type="RefSeq" id="WP_149815927.1">
    <property type="nucleotide sequence ID" value="NZ_VUOA01000009.1"/>
</dbReference>
<dbReference type="EMBL" id="VUOA01000009">
    <property type="protein sequence ID" value="KAA2241146.1"/>
    <property type="molecule type" value="Genomic_DNA"/>
</dbReference>
<sequence>MARPTFSRSAVMKAAHSRVAASRAFLASLAAKGFAEPAQALARFDYRKAFASALAFAWVAAKQEAERAADPILFAAGQRAWAQCATDGRLAA</sequence>
<accession>A0A5B2VS26</accession>
<gene>
    <name evidence="1" type="ORF">F0L46_04935</name>
</gene>
<evidence type="ECO:0000313" key="1">
    <source>
        <dbReference type="EMBL" id="KAA2241146.1"/>
    </source>
</evidence>
<keyword evidence="2" id="KW-1185">Reference proteome</keyword>
<name>A0A5B2VS26_9HYPH</name>
<reference evidence="1 2" key="1">
    <citation type="submission" date="2019-09" db="EMBL/GenBank/DDBJ databases">
        <title>Salinarimonas rosea gen. nov., sp. nov., a new member of the a-2 subgroup of the Proteobacteria.</title>
        <authorList>
            <person name="Liu J."/>
        </authorList>
    </citation>
    <scope>NUCLEOTIDE SEQUENCE [LARGE SCALE GENOMIC DNA]</scope>
    <source>
        <strain evidence="1 2">BN140002</strain>
    </source>
</reference>